<gene>
    <name evidence="1" type="ORF">LCGC14_0885120</name>
</gene>
<reference evidence="1" key="1">
    <citation type="journal article" date="2015" name="Nature">
        <title>Complex archaea that bridge the gap between prokaryotes and eukaryotes.</title>
        <authorList>
            <person name="Spang A."/>
            <person name="Saw J.H."/>
            <person name="Jorgensen S.L."/>
            <person name="Zaremba-Niedzwiedzka K."/>
            <person name="Martijn J."/>
            <person name="Lind A.E."/>
            <person name="van Eijk R."/>
            <person name="Schleper C."/>
            <person name="Guy L."/>
            <person name="Ettema T.J."/>
        </authorList>
    </citation>
    <scope>NUCLEOTIDE SEQUENCE</scope>
</reference>
<protein>
    <submittedName>
        <fullName evidence="1">Uncharacterized protein</fullName>
    </submittedName>
</protein>
<proteinExistence type="predicted"/>
<comment type="caution">
    <text evidence="1">The sequence shown here is derived from an EMBL/GenBank/DDBJ whole genome shotgun (WGS) entry which is preliminary data.</text>
</comment>
<sequence>MAKPKSKKNNKITPFFGSGVLADSSRRGDGRKIDVLGVFTIIYAWSIPCTRSFNAVLTIFNLPKGKTSITISISKKGSQKLRPLGLLNVFPEESGDIIVLYAVKNKFEEEGFHEVTFSFRDYPGDIKLPLEVEKREWPEFTKAELDFVKQLGDASPSFRVNIHCLGCKHVYIFEEQLNPDILLKGGIYRFPENSIFICKECKKEMDLKDIRGQLRSSLKDTIAQRMGKKP</sequence>
<accession>A0A0F9PLF2</accession>
<evidence type="ECO:0000313" key="1">
    <source>
        <dbReference type="EMBL" id="KKN25402.1"/>
    </source>
</evidence>
<name>A0A0F9PLF2_9ZZZZ</name>
<dbReference type="AlphaFoldDB" id="A0A0F9PLF2"/>
<dbReference type="EMBL" id="LAZR01002805">
    <property type="protein sequence ID" value="KKN25402.1"/>
    <property type="molecule type" value="Genomic_DNA"/>
</dbReference>
<organism evidence="1">
    <name type="scientific">marine sediment metagenome</name>
    <dbReference type="NCBI Taxonomy" id="412755"/>
    <lineage>
        <taxon>unclassified sequences</taxon>
        <taxon>metagenomes</taxon>
        <taxon>ecological metagenomes</taxon>
    </lineage>
</organism>